<proteinExistence type="predicted"/>
<gene>
    <name evidence="3" type="ORF">HOP12_05005</name>
</gene>
<reference evidence="3 4" key="1">
    <citation type="submission" date="2020-04" db="EMBL/GenBank/DDBJ databases">
        <title>Metagenomic profiling of ammonia- and methane-oxidizing microorganisms in a Dutch drinking water treatment plant.</title>
        <authorList>
            <person name="Poghosyan L."/>
            <person name="Leucker S."/>
        </authorList>
    </citation>
    <scope>NUCLEOTIDE SEQUENCE [LARGE SCALE GENOMIC DNA]</scope>
    <source>
        <strain evidence="3">S-RSF-IL-03</strain>
    </source>
</reference>
<dbReference type="EMBL" id="JABFRW010000053">
    <property type="protein sequence ID" value="NOT33514.1"/>
    <property type="molecule type" value="Genomic_DNA"/>
</dbReference>
<sequence length="143" mass="15084">MRALIFALMLVSQVAISAEQKASPPAKPTVTPAVVTPPADAKPTVVAKSAVAAKPPVVVATSSSRPASARSGSARSLEDIHIEGEIPVPQVLFITARDQRRFLDFNHRRYLKTSREVGAGTALPSRVALASPRPDSTQGVKPQ</sequence>
<evidence type="ECO:0000313" key="4">
    <source>
        <dbReference type="Proteomes" id="UP000580839"/>
    </source>
</evidence>
<name>A0A849SLP2_UNCEI</name>
<evidence type="ECO:0000256" key="1">
    <source>
        <dbReference type="SAM" id="MobiDB-lite"/>
    </source>
</evidence>
<comment type="caution">
    <text evidence="3">The sequence shown here is derived from an EMBL/GenBank/DDBJ whole genome shotgun (WGS) entry which is preliminary data.</text>
</comment>
<protein>
    <submittedName>
        <fullName evidence="3">Uncharacterized protein</fullName>
    </submittedName>
</protein>
<evidence type="ECO:0000313" key="3">
    <source>
        <dbReference type="EMBL" id="NOT33514.1"/>
    </source>
</evidence>
<keyword evidence="2" id="KW-0732">Signal</keyword>
<feature type="signal peptide" evidence="2">
    <location>
        <begin position="1"/>
        <end position="17"/>
    </location>
</feature>
<accession>A0A849SLP2</accession>
<evidence type="ECO:0000256" key="2">
    <source>
        <dbReference type="SAM" id="SignalP"/>
    </source>
</evidence>
<feature type="compositionally biased region" description="Polar residues" evidence="1">
    <location>
        <begin position="134"/>
        <end position="143"/>
    </location>
</feature>
<feature type="chain" id="PRO_5032404080" evidence="2">
    <location>
        <begin position="18"/>
        <end position="143"/>
    </location>
</feature>
<organism evidence="3 4">
    <name type="scientific">Eiseniibacteriota bacterium</name>
    <dbReference type="NCBI Taxonomy" id="2212470"/>
    <lineage>
        <taxon>Bacteria</taxon>
        <taxon>Candidatus Eiseniibacteriota</taxon>
    </lineage>
</organism>
<dbReference type="AlphaFoldDB" id="A0A849SLP2"/>
<feature type="region of interest" description="Disordered" evidence="1">
    <location>
        <begin position="115"/>
        <end position="143"/>
    </location>
</feature>
<dbReference type="Proteomes" id="UP000580839">
    <property type="component" value="Unassembled WGS sequence"/>
</dbReference>